<feature type="domain" description="ABC transporter" evidence="1">
    <location>
        <begin position="14"/>
        <end position="103"/>
    </location>
</feature>
<reference evidence="2 3" key="1">
    <citation type="journal article" date="2019" name="Sci. Data">
        <title>Hybrid genome assembly and annotation of Danionella translucida.</title>
        <authorList>
            <person name="Kadobianskyi M."/>
            <person name="Schulze L."/>
            <person name="Schuelke M."/>
            <person name="Judkewitz B."/>
        </authorList>
    </citation>
    <scope>NUCLEOTIDE SEQUENCE [LARGE SCALE GENOMIC DNA]</scope>
    <source>
        <strain evidence="2 3">Bolton</strain>
    </source>
</reference>
<keyword evidence="3" id="KW-1185">Reference proteome</keyword>
<dbReference type="InterPro" id="IPR003439">
    <property type="entry name" value="ABC_transporter-like_ATP-bd"/>
</dbReference>
<gene>
    <name evidence="2" type="ORF">DNTS_006283</name>
</gene>
<dbReference type="GO" id="GO:0016020">
    <property type="term" value="C:membrane"/>
    <property type="evidence" value="ECO:0007669"/>
    <property type="project" value="InterPro"/>
</dbReference>
<dbReference type="GO" id="GO:0090556">
    <property type="term" value="F:phosphatidylserine floppase activity"/>
    <property type="evidence" value="ECO:0007669"/>
    <property type="project" value="TreeGrafter"/>
</dbReference>
<proteinExistence type="predicted"/>
<dbReference type="AlphaFoldDB" id="A0A553RP61"/>
<dbReference type="GO" id="GO:0005524">
    <property type="term" value="F:ATP binding"/>
    <property type="evidence" value="ECO:0007669"/>
    <property type="project" value="InterPro"/>
</dbReference>
<dbReference type="OrthoDB" id="10255969at2759"/>
<dbReference type="GO" id="GO:0090554">
    <property type="term" value="F:phosphatidylcholine floppase activity"/>
    <property type="evidence" value="ECO:0007669"/>
    <property type="project" value="TreeGrafter"/>
</dbReference>
<name>A0A553RP61_9TELE</name>
<evidence type="ECO:0000259" key="1">
    <source>
        <dbReference type="Pfam" id="PF00005"/>
    </source>
</evidence>
<dbReference type="EMBL" id="SRMA01002310">
    <property type="protein sequence ID" value="TRZ03961.1"/>
    <property type="molecule type" value="Genomic_DNA"/>
</dbReference>
<protein>
    <recommendedName>
        <fullName evidence="1">ABC transporter domain-containing protein</fullName>
    </recommendedName>
</protein>
<evidence type="ECO:0000313" key="3">
    <source>
        <dbReference type="Proteomes" id="UP000316079"/>
    </source>
</evidence>
<accession>A0A553RP61</accession>
<dbReference type="GO" id="GO:0033700">
    <property type="term" value="P:phospholipid efflux"/>
    <property type="evidence" value="ECO:0007669"/>
    <property type="project" value="TreeGrafter"/>
</dbReference>
<dbReference type="SUPFAM" id="SSF52540">
    <property type="entry name" value="P-loop containing nucleoside triphosphate hydrolases"/>
    <property type="match status" value="1"/>
</dbReference>
<dbReference type="Proteomes" id="UP000316079">
    <property type="component" value="Unassembled WGS sequence"/>
</dbReference>
<comment type="caution">
    <text evidence="2">The sequence shown here is derived from an EMBL/GenBank/DDBJ whole genome shotgun (WGS) entry which is preliminary data.</text>
</comment>
<dbReference type="STRING" id="623744.A0A553RP61"/>
<organism evidence="2 3">
    <name type="scientific">Danionella cerebrum</name>
    <dbReference type="NCBI Taxonomy" id="2873325"/>
    <lineage>
        <taxon>Eukaryota</taxon>
        <taxon>Metazoa</taxon>
        <taxon>Chordata</taxon>
        <taxon>Craniata</taxon>
        <taxon>Vertebrata</taxon>
        <taxon>Euteleostomi</taxon>
        <taxon>Actinopterygii</taxon>
        <taxon>Neopterygii</taxon>
        <taxon>Teleostei</taxon>
        <taxon>Ostariophysi</taxon>
        <taxon>Cypriniformes</taxon>
        <taxon>Danionidae</taxon>
        <taxon>Danioninae</taxon>
        <taxon>Danionella</taxon>
    </lineage>
</organism>
<dbReference type="PANTHER" id="PTHR19229">
    <property type="entry name" value="ATP-BINDING CASSETTE TRANSPORTER SUBFAMILY A ABCA"/>
    <property type="match status" value="1"/>
</dbReference>
<dbReference type="Gene3D" id="3.40.50.300">
    <property type="entry name" value="P-loop containing nucleotide triphosphate hydrolases"/>
    <property type="match status" value="1"/>
</dbReference>
<dbReference type="GO" id="GO:0016887">
    <property type="term" value="F:ATP hydrolysis activity"/>
    <property type="evidence" value="ECO:0007669"/>
    <property type="project" value="InterPro"/>
</dbReference>
<sequence length="105" mass="11709">MLLTVNLRVFSMRTEMPLVHQNMGYCPQFDAIDDLLTGREHLQFYARLRGVPEAEVSMVAEWGIQKLGLVKHSEKSAGTFSGGNKRKLSTAMALIGCAPLIFLVR</sequence>
<dbReference type="Pfam" id="PF00005">
    <property type="entry name" value="ABC_tran"/>
    <property type="match status" value="1"/>
</dbReference>
<dbReference type="PANTHER" id="PTHR19229:SF234">
    <property type="entry name" value="ATP-BINDING CASSETTE SUB-FAMILY A MEMBER 1-LIKE"/>
    <property type="match status" value="1"/>
</dbReference>
<evidence type="ECO:0000313" key="2">
    <source>
        <dbReference type="EMBL" id="TRZ03961.1"/>
    </source>
</evidence>
<dbReference type="InterPro" id="IPR027417">
    <property type="entry name" value="P-loop_NTPase"/>
</dbReference>
<dbReference type="InterPro" id="IPR026082">
    <property type="entry name" value="ABCA"/>
</dbReference>
<dbReference type="GO" id="GO:0140359">
    <property type="term" value="F:ABC-type transporter activity"/>
    <property type="evidence" value="ECO:0007669"/>
    <property type="project" value="InterPro"/>
</dbReference>